<sequence>MGRSLLIRERELESHGISMGRVGVFFGGLEAEECLSKNGFR</sequence>
<protein>
    <submittedName>
        <fullName evidence="1">Uncharacterized protein</fullName>
    </submittedName>
</protein>
<proteinExistence type="predicted"/>
<dbReference type="AlphaFoldDB" id="A0A392SGN3"/>
<feature type="non-terminal residue" evidence="1">
    <location>
        <position position="41"/>
    </location>
</feature>
<accession>A0A392SGN3</accession>
<dbReference type="Proteomes" id="UP000265520">
    <property type="component" value="Unassembled WGS sequence"/>
</dbReference>
<evidence type="ECO:0000313" key="2">
    <source>
        <dbReference type="Proteomes" id="UP000265520"/>
    </source>
</evidence>
<keyword evidence="2" id="KW-1185">Reference proteome</keyword>
<comment type="caution">
    <text evidence="1">The sequence shown here is derived from an EMBL/GenBank/DDBJ whole genome shotgun (WGS) entry which is preliminary data.</text>
</comment>
<dbReference type="EMBL" id="LXQA010367206">
    <property type="protein sequence ID" value="MCI47095.1"/>
    <property type="molecule type" value="Genomic_DNA"/>
</dbReference>
<name>A0A392SGN3_9FABA</name>
<evidence type="ECO:0000313" key="1">
    <source>
        <dbReference type="EMBL" id="MCI47095.1"/>
    </source>
</evidence>
<reference evidence="1 2" key="1">
    <citation type="journal article" date="2018" name="Front. Plant Sci.">
        <title>Red Clover (Trifolium pratense) and Zigzag Clover (T. medium) - A Picture of Genomic Similarities and Differences.</title>
        <authorList>
            <person name="Dluhosova J."/>
            <person name="Istvanek J."/>
            <person name="Nedelnik J."/>
            <person name="Repkova J."/>
        </authorList>
    </citation>
    <scope>NUCLEOTIDE SEQUENCE [LARGE SCALE GENOMIC DNA]</scope>
    <source>
        <strain evidence="2">cv. 10/8</strain>
        <tissue evidence="1">Leaf</tissue>
    </source>
</reference>
<organism evidence="1 2">
    <name type="scientific">Trifolium medium</name>
    <dbReference type="NCBI Taxonomy" id="97028"/>
    <lineage>
        <taxon>Eukaryota</taxon>
        <taxon>Viridiplantae</taxon>
        <taxon>Streptophyta</taxon>
        <taxon>Embryophyta</taxon>
        <taxon>Tracheophyta</taxon>
        <taxon>Spermatophyta</taxon>
        <taxon>Magnoliopsida</taxon>
        <taxon>eudicotyledons</taxon>
        <taxon>Gunneridae</taxon>
        <taxon>Pentapetalae</taxon>
        <taxon>rosids</taxon>
        <taxon>fabids</taxon>
        <taxon>Fabales</taxon>
        <taxon>Fabaceae</taxon>
        <taxon>Papilionoideae</taxon>
        <taxon>50 kb inversion clade</taxon>
        <taxon>NPAAA clade</taxon>
        <taxon>Hologalegina</taxon>
        <taxon>IRL clade</taxon>
        <taxon>Trifolieae</taxon>
        <taxon>Trifolium</taxon>
    </lineage>
</organism>